<accession>A0A6A6NWG3</accession>
<comment type="catalytic activity">
    <reaction evidence="6">
        <text>2'-phospho-[ligated tRNA] + NAD(+) = mature tRNA + ADP-alpha-D-ribose 1'',2''-cyclic phosphate + nicotinamide</text>
        <dbReference type="Rhea" id="RHEA:23324"/>
        <dbReference type="Rhea" id="RHEA-COMP:11106"/>
        <dbReference type="Rhea" id="RHEA-COMP:11107"/>
        <dbReference type="ChEBI" id="CHEBI:17154"/>
        <dbReference type="ChEBI" id="CHEBI:57540"/>
        <dbReference type="ChEBI" id="CHEBI:76596"/>
        <dbReference type="ChEBI" id="CHEBI:82883"/>
        <dbReference type="ChEBI" id="CHEBI:85027"/>
        <dbReference type="EC" id="2.7.1.160"/>
    </reaction>
</comment>
<dbReference type="Pfam" id="PF01885">
    <property type="entry name" value="PTS_2-RNA"/>
    <property type="match status" value="1"/>
</dbReference>
<comment type="function">
    <text evidence="1">Catalyzes the last step of tRNA splicing, the transfer of the splice junction 2'-phosphate from ligated tRNA to NAD to produce ADP-ribose 1''-2'' cyclic phosphate.</text>
</comment>
<feature type="region of interest" description="Disordered" evidence="7">
    <location>
        <begin position="1"/>
        <end position="23"/>
    </location>
</feature>
<evidence type="ECO:0000256" key="7">
    <source>
        <dbReference type="SAM" id="MobiDB-lite"/>
    </source>
</evidence>
<dbReference type="GO" id="GO:0000215">
    <property type="term" value="F:tRNA 2'-phosphotransferase activity"/>
    <property type="evidence" value="ECO:0007669"/>
    <property type="project" value="UniProtKB-EC"/>
</dbReference>
<evidence type="ECO:0000256" key="3">
    <source>
        <dbReference type="ARBA" id="ARBA00012007"/>
    </source>
</evidence>
<evidence type="ECO:0000256" key="1">
    <source>
        <dbReference type="ARBA" id="ARBA00003343"/>
    </source>
</evidence>
<dbReference type="EC" id="2.7.1.160" evidence="3"/>
<protein>
    <recommendedName>
        <fullName evidence="3">2'-phosphotransferase</fullName>
        <ecNumber evidence="3">2.7.1.160</ecNumber>
    </recommendedName>
</protein>
<dbReference type="SUPFAM" id="SSF56399">
    <property type="entry name" value="ADP-ribosylation"/>
    <property type="match status" value="1"/>
</dbReference>
<dbReference type="Gene3D" id="3.20.170.30">
    <property type="match status" value="1"/>
</dbReference>
<dbReference type="OrthoDB" id="419694at2759"/>
<evidence type="ECO:0000313" key="9">
    <source>
        <dbReference type="Proteomes" id="UP000799766"/>
    </source>
</evidence>
<dbReference type="InterPro" id="IPR042081">
    <property type="entry name" value="RNA_2'-PTrans_C"/>
</dbReference>
<dbReference type="AlphaFoldDB" id="A0A6A6NWG3"/>
<keyword evidence="4 8" id="KW-0808">Transferase</keyword>
<dbReference type="InterPro" id="IPR002745">
    <property type="entry name" value="Ptrans_KptA/Tpt1"/>
</dbReference>
<dbReference type="PANTHER" id="PTHR12684">
    <property type="entry name" value="PUTATIVE PHOSPHOTRANSFERASE"/>
    <property type="match status" value="1"/>
</dbReference>
<dbReference type="Gene3D" id="1.10.10.970">
    <property type="entry name" value="RNA 2'-phosphotransferase, Tpt1/KptA family, N-terminal domain"/>
    <property type="match status" value="1"/>
</dbReference>
<evidence type="ECO:0000256" key="4">
    <source>
        <dbReference type="ARBA" id="ARBA00022679"/>
    </source>
</evidence>
<comment type="similarity">
    <text evidence="2">Belongs to the KptA/TPT1 family.</text>
</comment>
<sequence>MSSSHRGRGREGGRGGKGRGSLPRDIVVSKALSKLLRHQAELFGLKLGEGGYVNVKDVLATPPIRTLHVTPDEIASVVATNNKQRFSLAHRTTPSSPLSDPTDLAADPSAYLIRANQGHSIAVDATGLLEPLTLADGDADAGSGAHLPDMVVHGTTNAAWPLIVASGGLKPMGRNHVHFAAGLPAGFAPLEPLPATRELMDAPPVISGMRSTSSVLIFIDLPKALAAGVDFWRSSNGVILSAGNADGVVPLDVFLRVEARKRGGKVLLRDGKLCK</sequence>
<dbReference type="InterPro" id="IPR042080">
    <property type="entry name" value="RNA_2'-PTrans_N"/>
</dbReference>
<dbReference type="PANTHER" id="PTHR12684:SF2">
    <property type="entry name" value="TRNA 2'-PHOSPHOTRANSFERASE 1"/>
    <property type="match status" value="1"/>
</dbReference>
<evidence type="ECO:0000256" key="5">
    <source>
        <dbReference type="ARBA" id="ARBA00023027"/>
    </source>
</evidence>
<dbReference type="Proteomes" id="UP000799766">
    <property type="component" value="Unassembled WGS sequence"/>
</dbReference>
<evidence type="ECO:0000256" key="6">
    <source>
        <dbReference type="ARBA" id="ARBA00047949"/>
    </source>
</evidence>
<keyword evidence="5" id="KW-0520">NAD</keyword>
<reference evidence="8" key="1">
    <citation type="journal article" date="2020" name="Stud. Mycol.">
        <title>101 Dothideomycetes genomes: a test case for predicting lifestyles and emergence of pathogens.</title>
        <authorList>
            <person name="Haridas S."/>
            <person name="Albert R."/>
            <person name="Binder M."/>
            <person name="Bloem J."/>
            <person name="Labutti K."/>
            <person name="Salamov A."/>
            <person name="Andreopoulos B."/>
            <person name="Baker S."/>
            <person name="Barry K."/>
            <person name="Bills G."/>
            <person name="Bluhm B."/>
            <person name="Cannon C."/>
            <person name="Castanera R."/>
            <person name="Culley D."/>
            <person name="Daum C."/>
            <person name="Ezra D."/>
            <person name="Gonzalez J."/>
            <person name="Henrissat B."/>
            <person name="Kuo A."/>
            <person name="Liang C."/>
            <person name="Lipzen A."/>
            <person name="Lutzoni F."/>
            <person name="Magnuson J."/>
            <person name="Mondo S."/>
            <person name="Nolan M."/>
            <person name="Ohm R."/>
            <person name="Pangilinan J."/>
            <person name="Park H.-J."/>
            <person name="Ramirez L."/>
            <person name="Alfaro M."/>
            <person name="Sun H."/>
            <person name="Tritt A."/>
            <person name="Yoshinaga Y."/>
            <person name="Zwiers L.-H."/>
            <person name="Turgeon B."/>
            <person name="Goodwin S."/>
            <person name="Spatafora J."/>
            <person name="Crous P."/>
            <person name="Grigoriev I."/>
        </authorList>
    </citation>
    <scope>NUCLEOTIDE SEQUENCE</scope>
    <source>
        <strain evidence="8">ATCC 16933</strain>
    </source>
</reference>
<organism evidence="8 9">
    <name type="scientific">Lineolata rhizophorae</name>
    <dbReference type="NCBI Taxonomy" id="578093"/>
    <lineage>
        <taxon>Eukaryota</taxon>
        <taxon>Fungi</taxon>
        <taxon>Dikarya</taxon>
        <taxon>Ascomycota</taxon>
        <taxon>Pezizomycotina</taxon>
        <taxon>Dothideomycetes</taxon>
        <taxon>Dothideomycetes incertae sedis</taxon>
        <taxon>Lineolatales</taxon>
        <taxon>Lineolataceae</taxon>
        <taxon>Lineolata</taxon>
    </lineage>
</organism>
<dbReference type="EMBL" id="MU001685">
    <property type="protein sequence ID" value="KAF2455844.1"/>
    <property type="molecule type" value="Genomic_DNA"/>
</dbReference>
<gene>
    <name evidence="8" type="ORF">BDY21DRAFT_288837</name>
</gene>
<keyword evidence="9" id="KW-1185">Reference proteome</keyword>
<proteinExistence type="inferred from homology"/>
<dbReference type="GO" id="GO:0006388">
    <property type="term" value="P:tRNA splicing, via endonucleolytic cleavage and ligation"/>
    <property type="evidence" value="ECO:0007669"/>
    <property type="project" value="TreeGrafter"/>
</dbReference>
<evidence type="ECO:0000313" key="8">
    <source>
        <dbReference type="EMBL" id="KAF2455844.1"/>
    </source>
</evidence>
<evidence type="ECO:0000256" key="2">
    <source>
        <dbReference type="ARBA" id="ARBA00009836"/>
    </source>
</evidence>
<name>A0A6A6NWG3_9PEZI</name>